<dbReference type="RefSeq" id="WP_110017444.1">
    <property type="nucleotide sequence ID" value="NZ_QGTJ01000002.1"/>
</dbReference>
<proteinExistence type="inferred from homology"/>
<evidence type="ECO:0000256" key="1">
    <source>
        <dbReference type="HAMAP-Rule" id="MF_00386"/>
    </source>
</evidence>
<dbReference type="GO" id="GO:0005886">
    <property type="term" value="C:plasma membrane"/>
    <property type="evidence" value="ECO:0007669"/>
    <property type="project" value="UniProtKB-SubCell"/>
</dbReference>
<dbReference type="PANTHER" id="PTHR33383">
    <property type="entry name" value="MEMBRANE PROTEIN INSERTION EFFICIENCY FACTOR-RELATED"/>
    <property type="match status" value="1"/>
</dbReference>
<dbReference type="HAMAP" id="MF_00386">
    <property type="entry name" value="UPF0161_YidD"/>
    <property type="match status" value="1"/>
</dbReference>
<evidence type="ECO:0000313" key="2">
    <source>
        <dbReference type="EMBL" id="PWV64822.1"/>
    </source>
</evidence>
<dbReference type="AlphaFoldDB" id="A0A317MZU4"/>
<dbReference type="Proteomes" id="UP000246569">
    <property type="component" value="Unassembled WGS sequence"/>
</dbReference>
<comment type="similarity">
    <text evidence="1">Belongs to the UPF0161 family.</text>
</comment>
<dbReference type="NCBIfam" id="TIGR00278">
    <property type="entry name" value="membrane protein insertion efficiency factor YidD"/>
    <property type="match status" value="1"/>
</dbReference>
<comment type="subcellular location">
    <subcellularLocation>
        <location evidence="1">Cell membrane</location>
        <topology evidence="1">Peripheral membrane protein</topology>
        <orientation evidence="1">Cytoplasmic side</orientation>
    </subcellularLocation>
</comment>
<dbReference type="Pfam" id="PF01809">
    <property type="entry name" value="YidD"/>
    <property type="match status" value="1"/>
</dbReference>
<keyword evidence="1" id="KW-0472">Membrane</keyword>
<accession>A0A317MZU4</accession>
<dbReference type="OrthoDB" id="9801753at2"/>
<sequence>MRALLTLLIRAYRLLISPLLGPRCRFHPTCSAYALEAIERFGALRGGWLAVKRISRCHPWHPGGYDPVPQSLEKD</sequence>
<dbReference type="InterPro" id="IPR002696">
    <property type="entry name" value="Membr_insert_effic_factor_YidD"/>
</dbReference>
<evidence type="ECO:0000313" key="3">
    <source>
        <dbReference type="Proteomes" id="UP000246569"/>
    </source>
</evidence>
<gene>
    <name evidence="2" type="ORF">C7443_102475</name>
</gene>
<dbReference type="EMBL" id="QGTJ01000002">
    <property type="protein sequence ID" value="PWV64822.1"/>
    <property type="molecule type" value="Genomic_DNA"/>
</dbReference>
<comment type="function">
    <text evidence="1">Could be involved in insertion of integral membrane proteins into the membrane.</text>
</comment>
<name>A0A317MZU4_9GAMM</name>
<protein>
    <recommendedName>
        <fullName evidence="1">Putative membrane protein insertion efficiency factor</fullName>
    </recommendedName>
</protein>
<keyword evidence="3" id="KW-1185">Reference proteome</keyword>
<dbReference type="SMART" id="SM01234">
    <property type="entry name" value="Haemolytic"/>
    <property type="match status" value="1"/>
</dbReference>
<keyword evidence="1" id="KW-1003">Cell membrane</keyword>
<reference evidence="2 3" key="1">
    <citation type="submission" date="2018-05" db="EMBL/GenBank/DDBJ databases">
        <title>Genomic Encyclopedia of Type Strains, Phase IV (KMG-IV): sequencing the most valuable type-strain genomes for metagenomic binning, comparative biology and taxonomic classification.</title>
        <authorList>
            <person name="Goeker M."/>
        </authorList>
    </citation>
    <scope>NUCLEOTIDE SEQUENCE [LARGE SCALE GENOMIC DNA]</scope>
    <source>
        <strain evidence="2 3">DSM 23606</strain>
    </source>
</reference>
<dbReference type="PANTHER" id="PTHR33383:SF1">
    <property type="entry name" value="MEMBRANE PROTEIN INSERTION EFFICIENCY FACTOR-RELATED"/>
    <property type="match status" value="1"/>
</dbReference>
<organism evidence="2 3">
    <name type="scientific">Plasticicumulans acidivorans</name>
    <dbReference type="NCBI Taxonomy" id="886464"/>
    <lineage>
        <taxon>Bacteria</taxon>
        <taxon>Pseudomonadati</taxon>
        <taxon>Pseudomonadota</taxon>
        <taxon>Gammaproteobacteria</taxon>
        <taxon>Candidatus Competibacteraceae</taxon>
        <taxon>Plasticicumulans</taxon>
    </lineage>
</organism>
<comment type="caution">
    <text evidence="2">The sequence shown here is derived from an EMBL/GenBank/DDBJ whole genome shotgun (WGS) entry which is preliminary data.</text>
</comment>